<proteinExistence type="predicted"/>
<comment type="caution">
    <text evidence="1">The sequence shown here is derived from an EMBL/GenBank/DDBJ whole genome shotgun (WGS) entry which is preliminary data.</text>
</comment>
<dbReference type="EMBL" id="CASHSV030000024">
    <property type="protein sequence ID" value="CAJ2639866.1"/>
    <property type="molecule type" value="Genomic_DNA"/>
</dbReference>
<sequence length="373" mass="42284">MKPKRQRYKDDDVKEDRLSNLPDFVLLYILSFVEDTKRAVQTCILSKRWKDIWKHLPSLTLNSLGFSNHKNFTKFVSRILSLREASTSLHSLDFQLHGISVPYNGIRESRLLKRIVKYAVSHKVQRLRIHINCDFHHFPTGVFSCHTLTSLGLYVGHPIKDEQILFPNSLDLPALTSLSLHAFTFCVGDDGRVDPFSTLSSLNSLIIRYCKVRDANAHNLCISSATLVNLTIETDRHDYCEVELSTPILCTFNFVGKGGVPALCGSNSNLSSVNHVNINVMSPANRTEVSLALLSWLVELANIKSLIITFWTLEVLSWLPELLEFEFRSLCNLKLLKLKADKYTPLPLSIPNGTLYFLLQNSPSAKVEIEITR</sequence>
<evidence type="ECO:0000313" key="1">
    <source>
        <dbReference type="EMBL" id="CAJ2639866.1"/>
    </source>
</evidence>
<organism evidence="1 2">
    <name type="scientific">Trifolium pratense</name>
    <name type="common">Red clover</name>
    <dbReference type="NCBI Taxonomy" id="57577"/>
    <lineage>
        <taxon>Eukaryota</taxon>
        <taxon>Viridiplantae</taxon>
        <taxon>Streptophyta</taxon>
        <taxon>Embryophyta</taxon>
        <taxon>Tracheophyta</taxon>
        <taxon>Spermatophyta</taxon>
        <taxon>Magnoliopsida</taxon>
        <taxon>eudicotyledons</taxon>
        <taxon>Gunneridae</taxon>
        <taxon>Pentapetalae</taxon>
        <taxon>rosids</taxon>
        <taxon>fabids</taxon>
        <taxon>Fabales</taxon>
        <taxon>Fabaceae</taxon>
        <taxon>Papilionoideae</taxon>
        <taxon>50 kb inversion clade</taxon>
        <taxon>NPAAA clade</taxon>
        <taxon>Hologalegina</taxon>
        <taxon>IRL clade</taxon>
        <taxon>Trifolieae</taxon>
        <taxon>Trifolium</taxon>
    </lineage>
</organism>
<name>A0ACB0J6Q0_TRIPR</name>
<accession>A0ACB0J6Q0</accession>
<evidence type="ECO:0000313" key="2">
    <source>
        <dbReference type="Proteomes" id="UP001177021"/>
    </source>
</evidence>
<keyword evidence="2" id="KW-1185">Reference proteome</keyword>
<reference evidence="1" key="1">
    <citation type="submission" date="2023-10" db="EMBL/GenBank/DDBJ databases">
        <authorList>
            <person name="Rodriguez Cubillos JULIANA M."/>
            <person name="De Vega J."/>
        </authorList>
    </citation>
    <scope>NUCLEOTIDE SEQUENCE</scope>
</reference>
<gene>
    <name evidence="1" type="ORF">MILVUS5_LOCUS9814</name>
</gene>
<dbReference type="Proteomes" id="UP001177021">
    <property type="component" value="Unassembled WGS sequence"/>
</dbReference>
<protein>
    <submittedName>
        <fullName evidence="1">Uncharacterized protein</fullName>
    </submittedName>
</protein>